<evidence type="ECO:0000256" key="1">
    <source>
        <dbReference type="SAM" id="Coils"/>
    </source>
</evidence>
<keyword evidence="2" id="KW-0812">Transmembrane</keyword>
<gene>
    <name evidence="4" type="ORF">BVH74_10700</name>
</gene>
<feature type="transmembrane region" description="Helical" evidence="2">
    <location>
        <begin position="102"/>
        <end position="121"/>
    </location>
</feature>
<feature type="coiled-coil region" evidence="1">
    <location>
        <begin position="39"/>
        <end position="90"/>
    </location>
</feature>
<evidence type="ECO:0008006" key="6">
    <source>
        <dbReference type="Google" id="ProtNLM"/>
    </source>
</evidence>
<keyword evidence="2" id="KW-0472">Membrane</keyword>
<reference evidence="4 5" key="1">
    <citation type="submission" date="2017-03" db="EMBL/GenBank/DDBJ databases">
        <title>Complete genome sequence of the novel DNRA strain Pseudomonas sp. S-6-2 isolated from Chinese polluted river sediment. Journal of Biotechnology.</title>
        <authorList>
            <person name="Li J."/>
            <person name="Xiang F."/>
            <person name="Wang L."/>
            <person name="Xi L."/>
            <person name="Liu J."/>
        </authorList>
    </citation>
    <scope>NUCLEOTIDE SEQUENCE [LARGE SCALE GENOMIC DNA]</scope>
    <source>
        <strain evidence="4 5">S-6-2</strain>
    </source>
</reference>
<dbReference type="KEGG" id="ppha:BVH74_10700"/>
<evidence type="ECO:0000313" key="4">
    <source>
        <dbReference type="EMBL" id="AQZ95189.1"/>
    </source>
</evidence>
<evidence type="ECO:0000256" key="3">
    <source>
        <dbReference type="SAM" id="SignalP"/>
    </source>
</evidence>
<dbReference type="STRING" id="1931241.BVH74_10700"/>
<keyword evidence="3" id="KW-0732">Signal</keyword>
<dbReference type="RefSeq" id="WP_080050057.1">
    <property type="nucleotide sequence ID" value="NZ_CP020100.1"/>
</dbReference>
<sequence length="134" mass="14715">MPRLMIALLCGTALLCIQAIADESATQPESPPSANAQDVGVLQAELARVEAERQQLAEQLAGGNDSNLELQRLREENQNLRARQLDAELGARARLEEQRQQWFIIGGATVAGSLLLGFLLARIGGRRKRSEWLN</sequence>
<feature type="chain" id="PRO_5012527543" description="Translation initiation factor 2" evidence="3">
    <location>
        <begin position="22"/>
        <end position="134"/>
    </location>
</feature>
<name>A0A1V0B5H7_9GAMM</name>
<accession>A0A1V0B5H7</accession>
<keyword evidence="5" id="KW-1185">Reference proteome</keyword>
<evidence type="ECO:0000313" key="5">
    <source>
        <dbReference type="Proteomes" id="UP000243488"/>
    </source>
</evidence>
<feature type="signal peptide" evidence="3">
    <location>
        <begin position="1"/>
        <end position="21"/>
    </location>
</feature>
<protein>
    <recommendedName>
        <fullName evidence="6">Translation initiation factor 2</fullName>
    </recommendedName>
</protein>
<organism evidence="4 5">
    <name type="scientific">Halopseudomonas phragmitis</name>
    <dbReference type="NCBI Taxonomy" id="1931241"/>
    <lineage>
        <taxon>Bacteria</taxon>
        <taxon>Pseudomonadati</taxon>
        <taxon>Pseudomonadota</taxon>
        <taxon>Gammaproteobacteria</taxon>
        <taxon>Pseudomonadales</taxon>
        <taxon>Pseudomonadaceae</taxon>
        <taxon>Halopseudomonas</taxon>
    </lineage>
</organism>
<dbReference type="Proteomes" id="UP000243488">
    <property type="component" value="Chromosome"/>
</dbReference>
<keyword evidence="1" id="KW-0175">Coiled coil</keyword>
<dbReference type="AlphaFoldDB" id="A0A1V0B5H7"/>
<dbReference type="EMBL" id="CP020100">
    <property type="protein sequence ID" value="AQZ95189.1"/>
    <property type="molecule type" value="Genomic_DNA"/>
</dbReference>
<keyword evidence="2" id="KW-1133">Transmembrane helix</keyword>
<proteinExistence type="predicted"/>
<evidence type="ECO:0000256" key="2">
    <source>
        <dbReference type="SAM" id="Phobius"/>
    </source>
</evidence>